<proteinExistence type="predicted"/>
<protein>
    <recommendedName>
        <fullName evidence="4">EpsG family protein</fullName>
    </recommendedName>
</protein>
<feature type="transmembrane region" description="Helical" evidence="1">
    <location>
        <begin position="286"/>
        <end position="308"/>
    </location>
</feature>
<dbReference type="RefSeq" id="WP_126790846.1">
    <property type="nucleotide sequence ID" value="NZ_CP060720.1"/>
</dbReference>
<dbReference type="InterPro" id="IPR049458">
    <property type="entry name" value="EpsG-like"/>
</dbReference>
<feature type="transmembrane region" description="Helical" evidence="1">
    <location>
        <begin position="171"/>
        <end position="197"/>
    </location>
</feature>
<feature type="transmembrane region" description="Helical" evidence="1">
    <location>
        <begin position="209"/>
        <end position="235"/>
    </location>
</feature>
<keyword evidence="1" id="KW-0472">Membrane</keyword>
<feature type="transmembrane region" description="Helical" evidence="1">
    <location>
        <begin position="40"/>
        <end position="57"/>
    </location>
</feature>
<feature type="transmembrane region" description="Helical" evidence="1">
    <location>
        <begin position="346"/>
        <end position="367"/>
    </location>
</feature>
<organism evidence="2 3">
    <name type="scientific">Vagococcus carniphilus</name>
    <dbReference type="NCBI Taxonomy" id="218144"/>
    <lineage>
        <taxon>Bacteria</taxon>
        <taxon>Bacillati</taxon>
        <taxon>Bacillota</taxon>
        <taxon>Bacilli</taxon>
        <taxon>Lactobacillales</taxon>
        <taxon>Enterococcaceae</taxon>
        <taxon>Vagococcus</taxon>
    </lineage>
</organism>
<dbReference type="EMBL" id="NGKB01000001">
    <property type="protein sequence ID" value="RSU16730.1"/>
    <property type="molecule type" value="Genomic_DNA"/>
</dbReference>
<sequence>MESRYHDMFFFSIEYLFFCLILLFVMLIIKSVLKKKNSGLITGFTVLVIISAIRVNTGSDYFNYYSMYNNSIRYYNSVSDIFRSGFQQGYMVLSYLVKQTFENEFFIFFVCAVIINSLIFYIISKYSPYPLLSVSLYLFMGYFLISLNILKQSLAMSVMFLAVIFFLKKRYLLFTILCLISTYFHITALVFVAILLIAKFTKVRLSLNVLYLSVFFSFLVLPFSNVVFKLAANISIFSKYQMYLESPLDRGDMRFIVNVLFFVIIHTIILHIIIKNIQNGKIKINNFEYILLKVMIIGLMLSIVSLRLYYINRISYYCFQLLILLIPLLVSKLSKIEIRTLVRKKIIMGLMVYSLIFTVLSGENNYYNYSTIFNDLPVSVMDFVGRGGRK</sequence>
<keyword evidence="1" id="KW-1133">Transmembrane helix</keyword>
<feature type="transmembrane region" description="Helical" evidence="1">
    <location>
        <begin position="136"/>
        <end position="165"/>
    </location>
</feature>
<dbReference type="Proteomes" id="UP000288028">
    <property type="component" value="Unassembled WGS sequence"/>
</dbReference>
<dbReference type="OrthoDB" id="1649543at2"/>
<accession>A0A430B8S1</accession>
<keyword evidence="1" id="KW-0812">Transmembrane</keyword>
<dbReference type="Pfam" id="PF14897">
    <property type="entry name" value="EpsG"/>
    <property type="match status" value="1"/>
</dbReference>
<feature type="transmembrane region" description="Helical" evidence="1">
    <location>
        <begin position="15"/>
        <end position="33"/>
    </location>
</feature>
<feature type="transmembrane region" description="Helical" evidence="1">
    <location>
        <begin position="314"/>
        <end position="334"/>
    </location>
</feature>
<comment type="caution">
    <text evidence="2">The sequence shown here is derived from an EMBL/GenBank/DDBJ whole genome shotgun (WGS) entry which is preliminary data.</text>
</comment>
<feature type="transmembrane region" description="Helical" evidence="1">
    <location>
        <begin position="105"/>
        <end position="124"/>
    </location>
</feature>
<evidence type="ECO:0000256" key="1">
    <source>
        <dbReference type="SAM" id="Phobius"/>
    </source>
</evidence>
<name>A0A430B8S1_9ENTE</name>
<evidence type="ECO:0000313" key="3">
    <source>
        <dbReference type="Proteomes" id="UP000288028"/>
    </source>
</evidence>
<evidence type="ECO:0008006" key="4">
    <source>
        <dbReference type="Google" id="ProtNLM"/>
    </source>
</evidence>
<reference evidence="2 3" key="1">
    <citation type="submission" date="2017-05" db="EMBL/GenBank/DDBJ databases">
        <title>Vagococcus spp. assemblies.</title>
        <authorList>
            <person name="Gulvik C.A."/>
        </authorList>
    </citation>
    <scope>NUCLEOTIDE SEQUENCE [LARGE SCALE GENOMIC DNA]</scope>
    <source>
        <strain evidence="2 3">SS1714</strain>
    </source>
</reference>
<gene>
    <name evidence="2" type="ORF">CBF28_00665</name>
</gene>
<feature type="transmembrane region" description="Helical" evidence="1">
    <location>
        <begin position="255"/>
        <end position="274"/>
    </location>
</feature>
<evidence type="ECO:0000313" key="2">
    <source>
        <dbReference type="EMBL" id="RSU16730.1"/>
    </source>
</evidence>
<dbReference type="AlphaFoldDB" id="A0A430B8S1"/>
<keyword evidence="3" id="KW-1185">Reference proteome</keyword>
<dbReference type="GeneID" id="95579916"/>